<proteinExistence type="predicted"/>
<dbReference type="InterPro" id="IPR010870">
    <property type="entry name" value="Porin_O/P"/>
</dbReference>
<comment type="caution">
    <text evidence="3">The sequence shown here is derived from an EMBL/GenBank/DDBJ whole genome shotgun (WGS) entry which is preliminary data.</text>
</comment>
<keyword evidence="1" id="KW-0175">Coiled coil</keyword>
<feature type="signal peptide" evidence="2">
    <location>
        <begin position="1"/>
        <end position="29"/>
    </location>
</feature>
<dbReference type="OrthoDB" id="9807854at2"/>
<feature type="chain" id="PRO_5019287990" description="Porin" evidence="2">
    <location>
        <begin position="30"/>
        <end position="460"/>
    </location>
</feature>
<evidence type="ECO:0000256" key="1">
    <source>
        <dbReference type="SAM" id="Coils"/>
    </source>
</evidence>
<evidence type="ECO:0008006" key="5">
    <source>
        <dbReference type="Google" id="ProtNLM"/>
    </source>
</evidence>
<dbReference type="Gene3D" id="2.40.160.10">
    <property type="entry name" value="Porin"/>
    <property type="match status" value="1"/>
</dbReference>
<feature type="coiled-coil region" evidence="1">
    <location>
        <begin position="34"/>
        <end position="75"/>
    </location>
</feature>
<evidence type="ECO:0000256" key="2">
    <source>
        <dbReference type="SAM" id="SignalP"/>
    </source>
</evidence>
<keyword evidence="2" id="KW-0732">Signal</keyword>
<evidence type="ECO:0000313" key="3">
    <source>
        <dbReference type="EMBL" id="RVQ69246.1"/>
    </source>
</evidence>
<reference evidence="3 4" key="1">
    <citation type="submission" date="2018-12" db="EMBL/GenBank/DDBJ databases">
        <title>Croceicoccus ponticola sp. nov., a lipolytic bacterium isolated from seawater.</title>
        <authorList>
            <person name="Yoon J.-H."/>
        </authorList>
    </citation>
    <scope>NUCLEOTIDE SEQUENCE [LARGE SCALE GENOMIC DNA]</scope>
    <source>
        <strain evidence="3 4">GM-16</strain>
    </source>
</reference>
<dbReference type="AlphaFoldDB" id="A0A437H0Z8"/>
<sequence>MRLCPVMRISQVSAIAMIAAAGLATPAHAQNADSAAMQAELQAMRAQMQAMAARIDSLEGQLVTAQAKADAATATSTTALATAEAAKSDTTIKWKGAPLIESKSGWSFKPRGRMQYDAGVISAPSSTGVEDGFGEEARRIRLGVEGDIPGGFGYKFEVDFAGNEVEVSDAMLTYKDGGLTVAFGQQNNFQSMEELTSSRFTSFMERAAFTDAFGFERRVGASASFHSGDMLAQGGVFTDNMSDTSNDQWGADGRIVFMPKMGETQLHLGGSVHYTDLDGDLANVRYRQRPFVHFTGTRFIDTRSFGAAKETGYGLEAAAIRGPFHVAGETFWQSVSRPGLADPTFFGAYAEVGMFLTKGDTRGYKGGIFDRVKPANPVDKGGMGAIQVNLRYDRLDLTDAGIVGGKQDGYAMSVIWTPTDYTRFMLNYGRMDYTDAAIAAANGDKSYAVDAFGARAQIDF</sequence>
<gene>
    <name evidence="3" type="ORF">EKN06_03365</name>
</gene>
<dbReference type="EMBL" id="RXOL01000001">
    <property type="protein sequence ID" value="RVQ69246.1"/>
    <property type="molecule type" value="Genomic_DNA"/>
</dbReference>
<organism evidence="3 4">
    <name type="scientific">Croceicoccus ponticola</name>
    <dbReference type="NCBI Taxonomy" id="2217664"/>
    <lineage>
        <taxon>Bacteria</taxon>
        <taxon>Pseudomonadati</taxon>
        <taxon>Pseudomonadota</taxon>
        <taxon>Alphaproteobacteria</taxon>
        <taxon>Sphingomonadales</taxon>
        <taxon>Erythrobacteraceae</taxon>
        <taxon>Croceicoccus</taxon>
    </lineage>
</organism>
<protein>
    <recommendedName>
        <fullName evidence="5">Porin</fullName>
    </recommendedName>
</protein>
<keyword evidence="4" id="KW-1185">Reference proteome</keyword>
<dbReference type="SUPFAM" id="SSF56935">
    <property type="entry name" value="Porins"/>
    <property type="match status" value="1"/>
</dbReference>
<name>A0A437H0Z8_9SPHN</name>
<dbReference type="Proteomes" id="UP000283003">
    <property type="component" value="Unassembled WGS sequence"/>
</dbReference>
<dbReference type="Pfam" id="PF07396">
    <property type="entry name" value="Porin_O_P"/>
    <property type="match status" value="1"/>
</dbReference>
<accession>A0A437H0Z8</accession>
<dbReference type="InterPro" id="IPR023614">
    <property type="entry name" value="Porin_dom_sf"/>
</dbReference>
<evidence type="ECO:0000313" key="4">
    <source>
        <dbReference type="Proteomes" id="UP000283003"/>
    </source>
</evidence>